<evidence type="ECO:0000259" key="9">
    <source>
        <dbReference type="Pfam" id="PF01431"/>
    </source>
</evidence>
<dbReference type="CTD" id="8234965"/>
<dbReference type="CDD" id="cd08662">
    <property type="entry name" value="M13"/>
    <property type="match status" value="1"/>
</dbReference>
<dbReference type="EMBL" id="DS235849">
    <property type="protein sequence ID" value="EEB18638.1"/>
    <property type="molecule type" value="Genomic_DNA"/>
</dbReference>
<keyword evidence="6 11" id="KW-0378">Hydrolase</keyword>
<dbReference type="Proteomes" id="UP000009046">
    <property type="component" value="Unassembled WGS sequence"/>
</dbReference>
<dbReference type="GO" id="GO:0016485">
    <property type="term" value="P:protein processing"/>
    <property type="evidence" value="ECO:0007669"/>
    <property type="project" value="TreeGrafter"/>
</dbReference>
<sequence length="647" mass="74881">MIIKKTFDDVVMLSKLDRTKSPCEDFYEFSCGGLIKSHNKPPPSRSKWGLETEMDLKLSEMIREVISVLPHQTRTNTLTWKIKNFYDSCMSLDNIETDNERPLRKIINELGGWNVLRNFQVLSWEFSKTLVNLHNEYGVKPFFSISTIADPRNASKNILFLTPSGLGLPDKSYYYREKQDRMSLSYIRYMKDVARQLGATSIDANSFSEDMFYFERRIAEATPSNEELENVFNHEIHTINDLKMSAPSVPLHEILDAMFHKENINSDTEILLTSAKYLTKISNIIATTDRSALNNYVIWNLVKEYLPYLSQNFQDIYSVYVREMTGATNLLERWEFCIKTLQKFMDAGLAAQIENSSFRTDSDKNNEIIGQIFKTVRQTIRESITKAKWVDLELYKHFISKLNGTTIQIGFPNDYLDSSRLEEYYSKLYVQKNNFFQNILYGVSFLQENNRRSYVNPKSEYRWLSLVSSESKVEFVPSENKIIIPQKLLNKPYYEPEYPIPVLYGTFGVEISKALVSSLFMYSGLYSYNGSLINTQSLVANLSMVSIDHQLKCLIDLQINNNIETDFEKSNRTILKTFTEISAVKQAFKSMKKSTSDVEHIHQAGLEDFDDESLFYIAYGQSLFNVKTVQEIDKQNTTGNSLDGRKL</sequence>
<feature type="domain" description="Peptidase M13 N-terminal" evidence="10">
    <location>
        <begin position="22"/>
        <end position="412"/>
    </location>
</feature>
<dbReference type="EC" id="3.4.24.71" evidence="11"/>
<reference evidence="11" key="1">
    <citation type="submission" date="2007-04" db="EMBL/GenBank/DDBJ databases">
        <title>Annotation of Pediculus humanus corporis strain USDA.</title>
        <authorList>
            <person name="Kirkness E."/>
            <person name="Hannick L."/>
            <person name="Hass B."/>
            <person name="Bruggner R."/>
            <person name="Lawson D."/>
            <person name="Bidwell S."/>
            <person name="Joardar V."/>
            <person name="Caler E."/>
            <person name="Walenz B."/>
            <person name="Inman J."/>
            <person name="Schobel S."/>
            <person name="Galinsky K."/>
            <person name="Amedeo P."/>
            <person name="Strausberg R."/>
        </authorList>
    </citation>
    <scope>NUCLEOTIDE SEQUENCE</scope>
    <source>
        <strain evidence="11">USDA</strain>
    </source>
</reference>
<evidence type="ECO:0000259" key="10">
    <source>
        <dbReference type="Pfam" id="PF05649"/>
    </source>
</evidence>
<evidence type="ECO:0000313" key="11">
    <source>
        <dbReference type="EMBL" id="EEB18638.1"/>
    </source>
</evidence>
<dbReference type="InParanoid" id="E0VZ32"/>
<dbReference type="HOGENOM" id="CLU_006187_4_3_1"/>
<keyword evidence="8" id="KW-0482">Metalloprotease</keyword>
<dbReference type="GO" id="GO:0046872">
    <property type="term" value="F:metal ion binding"/>
    <property type="evidence" value="ECO:0007669"/>
    <property type="project" value="UniProtKB-KW"/>
</dbReference>
<dbReference type="GeneID" id="8234965"/>
<comment type="similarity">
    <text evidence="3">Belongs to the peptidase M13 family.</text>
</comment>
<evidence type="ECO:0000256" key="3">
    <source>
        <dbReference type="ARBA" id="ARBA00007357"/>
    </source>
</evidence>
<dbReference type="OrthoDB" id="7867452at2759"/>
<evidence type="ECO:0000256" key="8">
    <source>
        <dbReference type="ARBA" id="ARBA00023049"/>
    </source>
</evidence>
<dbReference type="KEGG" id="phu:Phum_PHUM523730"/>
<dbReference type="EnsemblMetazoa" id="PHUM523730-RA">
    <property type="protein sequence ID" value="PHUM523730-PA"/>
    <property type="gene ID" value="PHUM523730"/>
</dbReference>
<dbReference type="GO" id="GO:0005886">
    <property type="term" value="C:plasma membrane"/>
    <property type="evidence" value="ECO:0007669"/>
    <property type="project" value="UniProtKB-SubCell"/>
</dbReference>
<gene>
    <name evidence="12" type="primary">8234965</name>
    <name evidence="11" type="ORF">Phum_PHUM523730</name>
</gene>
<comment type="subcellular location">
    <subcellularLocation>
        <location evidence="2">Cell membrane</location>
        <topology evidence="2">Single-pass type II membrane protein</topology>
    </subcellularLocation>
</comment>
<dbReference type="Gene3D" id="1.10.1380.10">
    <property type="entry name" value="Neutral endopeptidase , domain2"/>
    <property type="match status" value="1"/>
</dbReference>
<dbReference type="OMA" id="NFDHAVY"/>
<name>E0VZ32_PEDHC</name>
<evidence type="ECO:0000256" key="6">
    <source>
        <dbReference type="ARBA" id="ARBA00022801"/>
    </source>
</evidence>
<keyword evidence="5" id="KW-0479">Metal-binding</keyword>
<proteinExistence type="inferred from homology"/>
<comment type="cofactor">
    <cofactor evidence="1">
        <name>Zn(2+)</name>
        <dbReference type="ChEBI" id="CHEBI:29105"/>
    </cofactor>
</comment>
<dbReference type="InterPro" id="IPR000718">
    <property type="entry name" value="Peptidase_M13"/>
</dbReference>
<dbReference type="VEuPathDB" id="VectorBase:PHUM523730"/>
<dbReference type="InterPro" id="IPR008753">
    <property type="entry name" value="Peptidase_M13_N"/>
</dbReference>
<dbReference type="Gene3D" id="3.40.390.10">
    <property type="entry name" value="Collagenase (Catalytic Domain)"/>
    <property type="match status" value="1"/>
</dbReference>
<dbReference type="Pfam" id="PF05649">
    <property type="entry name" value="Peptidase_M13_N"/>
    <property type="match status" value="1"/>
</dbReference>
<evidence type="ECO:0000256" key="4">
    <source>
        <dbReference type="ARBA" id="ARBA00022670"/>
    </source>
</evidence>
<dbReference type="FunCoup" id="E0VZ32">
    <property type="interactions" value="65"/>
</dbReference>
<reference evidence="12" key="3">
    <citation type="submission" date="2020-05" db="UniProtKB">
        <authorList>
            <consortium name="EnsemblMetazoa"/>
        </authorList>
    </citation>
    <scope>IDENTIFICATION</scope>
    <source>
        <strain evidence="12">USDA</strain>
    </source>
</reference>
<dbReference type="GO" id="GO:0004222">
    <property type="term" value="F:metalloendopeptidase activity"/>
    <property type="evidence" value="ECO:0007669"/>
    <property type="project" value="UniProtKB-EC"/>
</dbReference>
<organism>
    <name type="scientific">Pediculus humanus subsp. corporis</name>
    <name type="common">Body louse</name>
    <dbReference type="NCBI Taxonomy" id="121224"/>
    <lineage>
        <taxon>Eukaryota</taxon>
        <taxon>Metazoa</taxon>
        <taxon>Ecdysozoa</taxon>
        <taxon>Arthropoda</taxon>
        <taxon>Hexapoda</taxon>
        <taxon>Insecta</taxon>
        <taxon>Pterygota</taxon>
        <taxon>Neoptera</taxon>
        <taxon>Paraneoptera</taxon>
        <taxon>Psocodea</taxon>
        <taxon>Troctomorpha</taxon>
        <taxon>Phthiraptera</taxon>
        <taxon>Anoplura</taxon>
        <taxon>Pediculidae</taxon>
        <taxon>Pediculus</taxon>
    </lineage>
</organism>
<evidence type="ECO:0000256" key="1">
    <source>
        <dbReference type="ARBA" id="ARBA00001947"/>
    </source>
</evidence>
<evidence type="ECO:0000256" key="2">
    <source>
        <dbReference type="ARBA" id="ARBA00004401"/>
    </source>
</evidence>
<evidence type="ECO:0000313" key="13">
    <source>
        <dbReference type="Proteomes" id="UP000009046"/>
    </source>
</evidence>
<dbReference type="eggNOG" id="KOG3624">
    <property type="taxonomic scope" value="Eukaryota"/>
</dbReference>
<dbReference type="AlphaFoldDB" id="E0VZ32"/>
<keyword evidence="4" id="KW-0645">Protease</keyword>
<dbReference type="PANTHER" id="PTHR11733:SF228">
    <property type="entry name" value="PROTEIN GONE EARLY"/>
    <property type="match status" value="1"/>
</dbReference>
<dbReference type="EMBL" id="AAZO01006354">
    <property type="status" value="NOT_ANNOTATED_CDS"/>
    <property type="molecule type" value="Genomic_DNA"/>
</dbReference>
<dbReference type="SUPFAM" id="SSF55486">
    <property type="entry name" value="Metalloproteases ('zincins'), catalytic domain"/>
    <property type="match status" value="1"/>
</dbReference>
<dbReference type="PROSITE" id="PS51885">
    <property type="entry name" value="NEPRILYSIN"/>
    <property type="match status" value="1"/>
</dbReference>
<dbReference type="RefSeq" id="XP_002431376.1">
    <property type="nucleotide sequence ID" value="XM_002431331.1"/>
</dbReference>
<keyword evidence="7" id="KW-0862">Zinc</keyword>
<dbReference type="PANTHER" id="PTHR11733">
    <property type="entry name" value="ZINC METALLOPROTEASE FAMILY M13 NEPRILYSIN-RELATED"/>
    <property type="match status" value="1"/>
</dbReference>
<dbReference type="InterPro" id="IPR024079">
    <property type="entry name" value="MetalloPept_cat_dom_sf"/>
</dbReference>
<evidence type="ECO:0000313" key="12">
    <source>
        <dbReference type="EnsemblMetazoa" id="PHUM523730-PA"/>
    </source>
</evidence>
<dbReference type="InterPro" id="IPR018497">
    <property type="entry name" value="Peptidase_M13_C"/>
</dbReference>
<evidence type="ECO:0000256" key="7">
    <source>
        <dbReference type="ARBA" id="ARBA00022833"/>
    </source>
</evidence>
<accession>E0VZ32</accession>
<feature type="domain" description="Peptidase M13 C-terminal" evidence="9">
    <location>
        <begin position="476"/>
        <end position="634"/>
    </location>
</feature>
<protein>
    <submittedName>
        <fullName evidence="11 12">Endothelin-converting enzyme, putative</fullName>
        <ecNumber evidence="11">3.4.24.71</ecNumber>
    </submittedName>
</protein>
<evidence type="ECO:0000256" key="5">
    <source>
        <dbReference type="ARBA" id="ARBA00022723"/>
    </source>
</evidence>
<dbReference type="InterPro" id="IPR042089">
    <property type="entry name" value="Peptidase_M13_dom_2"/>
</dbReference>
<dbReference type="Pfam" id="PF01431">
    <property type="entry name" value="Peptidase_M13"/>
    <property type="match status" value="1"/>
</dbReference>
<dbReference type="EMBL" id="AAZO01006355">
    <property type="status" value="NOT_ANNOTATED_CDS"/>
    <property type="molecule type" value="Genomic_DNA"/>
</dbReference>
<keyword evidence="13" id="KW-1185">Reference proteome</keyword>
<reference evidence="11" key="2">
    <citation type="submission" date="2007-04" db="EMBL/GenBank/DDBJ databases">
        <title>The genome of the human body louse.</title>
        <authorList>
            <consortium name="The Human Body Louse Genome Consortium"/>
            <person name="Kirkness E."/>
            <person name="Walenz B."/>
            <person name="Hass B."/>
            <person name="Bruggner R."/>
            <person name="Strausberg R."/>
        </authorList>
    </citation>
    <scope>NUCLEOTIDE SEQUENCE</scope>
    <source>
        <strain evidence="11">USDA</strain>
    </source>
</reference>